<dbReference type="InterPro" id="IPR036734">
    <property type="entry name" value="Neur_chan_lig-bd_sf"/>
</dbReference>
<dbReference type="InterPro" id="IPR006202">
    <property type="entry name" value="Neur_chan_lig-bd"/>
</dbReference>
<feature type="transmembrane region" description="Helical" evidence="6">
    <location>
        <begin position="439"/>
        <end position="457"/>
    </location>
</feature>
<evidence type="ECO:0000259" key="7">
    <source>
        <dbReference type="Pfam" id="PF02906"/>
    </source>
</evidence>
<dbReference type="GO" id="GO:0016020">
    <property type="term" value="C:membrane"/>
    <property type="evidence" value="ECO:0007669"/>
    <property type="project" value="UniProtKB-SubCell"/>
</dbReference>
<feature type="domain" description="Iron hydrogenase large subunit C-terminal" evidence="7">
    <location>
        <begin position="114"/>
        <end position="196"/>
    </location>
</feature>
<sequence>MASNFSGALQLTDLNDFITPSQECVKPVKIDRKPGKVAKIRIEDDGSYMEVAESGEEKKLQKAQITLNDCLACSGCITSAESVLITQQSQEELYNVLQENLRLQQASEVDKKKLVVVSISPQSRASLATKYQLSPQEAHHKLTGFFKKLGVHHVFDTSFSRNFSLLESCREFVRRYYESETNKTALPMLASSCPESNGQFNSTTATNIHNAIFGTSYNKNVRPSATTSVDIELNLLSINEMDVKKQIMSSSGWLTVTWKDPRLTWDPSGYDGIEYIYTKQEGIWRPELIIDNSVEGMSPIGHDEIYLKVNHTGEVRWDTPGRHVTHCDFNITYYPFDYQTCSVEVTSFAFTIEALTLNSTYDTVNTEDYKENGEWVLHSSRVDEKNLSEHGEKFSQLEFKMIFERRAKYYVANVIYPLVLVSLLTNLVFLLPADSGEKISYILTVLLAQAVLLTLIGNSMPTTSVQTPIMGMYISFVLLMAALATIITTLNLNLYLRTDQKAVPRWLKAFTFLVLLRINCRTAKVKEDDKELEVSNEDMVKMEDVNGKGKTLKRMLNRRSQTPNKKDAGFPFQCKEVSAFLDCFFFYLFNIVLIITTLVFLVVLAVSDVPPS</sequence>
<evidence type="ECO:0000256" key="4">
    <source>
        <dbReference type="ARBA" id="ARBA00022989"/>
    </source>
</evidence>
<dbReference type="GO" id="GO:0005230">
    <property type="term" value="F:extracellular ligand-gated monoatomic ion channel activity"/>
    <property type="evidence" value="ECO:0007669"/>
    <property type="project" value="InterPro"/>
</dbReference>
<dbReference type="Pfam" id="PF02931">
    <property type="entry name" value="Neur_chan_LBD"/>
    <property type="match status" value="1"/>
</dbReference>
<feature type="transmembrane region" description="Helical" evidence="6">
    <location>
        <begin position="410"/>
        <end position="433"/>
    </location>
</feature>
<evidence type="ECO:0000259" key="8">
    <source>
        <dbReference type="Pfam" id="PF02931"/>
    </source>
</evidence>
<dbReference type="Gene3D" id="3.40.50.1780">
    <property type="match status" value="1"/>
</dbReference>
<dbReference type="SUPFAM" id="SSF90112">
    <property type="entry name" value="Neurotransmitter-gated ion-channel transmembrane pore"/>
    <property type="match status" value="1"/>
</dbReference>
<comment type="similarity">
    <text evidence="2">Belongs to the NARF family.</text>
</comment>
<evidence type="ECO:0000256" key="6">
    <source>
        <dbReference type="RuleBase" id="RU000687"/>
    </source>
</evidence>
<dbReference type="HOGENOM" id="CLU_018074_0_1_1"/>
<reference evidence="10" key="1">
    <citation type="journal article" date="2012" name="Nature">
        <title>The oyster genome reveals stress adaptation and complexity of shell formation.</title>
        <authorList>
            <person name="Zhang G."/>
            <person name="Fang X."/>
            <person name="Guo X."/>
            <person name="Li L."/>
            <person name="Luo R."/>
            <person name="Xu F."/>
            <person name="Yang P."/>
            <person name="Zhang L."/>
            <person name="Wang X."/>
            <person name="Qi H."/>
            <person name="Xiong Z."/>
            <person name="Que H."/>
            <person name="Xie Y."/>
            <person name="Holland P.W."/>
            <person name="Paps J."/>
            <person name="Zhu Y."/>
            <person name="Wu F."/>
            <person name="Chen Y."/>
            <person name="Wang J."/>
            <person name="Peng C."/>
            <person name="Meng J."/>
            <person name="Yang L."/>
            <person name="Liu J."/>
            <person name="Wen B."/>
            <person name="Zhang N."/>
            <person name="Huang Z."/>
            <person name="Zhu Q."/>
            <person name="Feng Y."/>
            <person name="Mount A."/>
            <person name="Hedgecock D."/>
            <person name="Xu Z."/>
            <person name="Liu Y."/>
            <person name="Domazet-Loso T."/>
            <person name="Du Y."/>
            <person name="Sun X."/>
            <person name="Zhang S."/>
            <person name="Liu B."/>
            <person name="Cheng P."/>
            <person name="Jiang X."/>
            <person name="Li J."/>
            <person name="Fan D."/>
            <person name="Wang W."/>
            <person name="Fu W."/>
            <person name="Wang T."/>
            <person name="Wang B."/>
            <person name="Zhang J."/>
            <person name="Peng Z."/>
            <person name="Li Y."/>
            <person name="Li N."/>
            <person name="Wang J."/>
            <person name="Chen M."/>
            <person name="He Y."/>
            <person name="Tan F."/>
            <person name="Song X."/>
            <person name="Zheng Q."/>
            <person name="Huang R."/>
            <person name="Yang H."/>
            <person name="Du X."/>
            <person name="Chen L."/>
            <person name="Yang M."/>
            <person name="Gaffney P.M."/>
            <person name="Wang S."/>
            <person name="Luo L."/>
            <person name="She Z."/>
            <person name="Ming Y."/>
            <person name="Huang W."/>
            <person name="Zhang S."/>
            <person name="Huang B."/>
            <person name="Zhang Y."/>
            <person name="Qu T."/>
            <person name="Ni P."/>
            <person name="Miao G."/>
            <person name="Wang J."/>
            <person name="Wang Q."/>
            <person name="Steinberg C.E."/>
            <person name="Wang H."/>
            <person name="Li N."/>
            <person name="Qian L."/>
            <person name="Zhang G."/>
            <person name="Li Y."/>
            <person name="Yang H."/>
            <person name="Liu X."/>
            <person name="Wang J."/>
            <person name="Yin Y."/>
            <person name="Wang J."/>
        </authorList>
    </citation>
    <scope>NUCLEOTIDE SEQUENCE [LARGE SCALE GENOMIC DNA]</scope>
    <source>
        <strain evidence="10">05x7-T-G4-1.051#20</strain>
    </source>
</reference>
<keyword evidence="6" id="KW-0406">Ion transport</keyword>
<dbReference type="InterPro" id="IPR004108">
    <property type="entry name" value="Fe_hydrogenase_lsu_C"/>
</dbReference>
<proteinExistence type="inferred from homology"/>
<feature type="domain" description="Neurotransmitter-gated ion-channel ligand-binding" evidence="8">
    <location>
        <begin position="210"/>
        <end position="406"/>
    </location>
</feature>
<keyword evidence="5 6" id="KW-0472">Membrane</keyword>
<dbReference type="Pfam" id="PF02906">
    <property type="entry name" value="Fe_hyd_lg_C"/>
    <property type="match status" value="1"/>
</dbReference>
<dbReference type="InterPro" id="IPR018000">
    <property type="entry name" value="Neurotransmitter_ion_chnl_CS"/>
</dbReference>
<organism evidence="10">
    <name type="scientific">Magallana gigas</name>
    <name type="common">Pacific oyster</name>
    <name type="synonym">Crassostrea gigas</name>
    <dbReference type="NCBI Taxonomy" id="29159"/>
    <lineage>
        <taxon>Eukaryota</taxon>
        <taxon>Metazoa</taxon>
        <taxon>Spiralia</taxon>
        <taxon>Lophotrochozoa</taxon>
        <taxon>Mollusca</taxon>
        <taxon>Bivalvia</taxon>
        <taxon>Autobranchia</taxon>
        <taxon>Pteriomorphia</taxon>
        <taxon>Ostreida</taxon>
        <taxon>Ostreoidea</taxon>
        <taxon>Ostreidae</taxon>
        <taxon>Magallana</taxon>
    </lineage>
</organism>
<evidence type="ECO:0000256" key="5">
    <source>
        <dbReference type="ARBA" id="ARBA00023136"/>
    </source>
</evidence>
<dbReference type="FunFam" id="2.70.170.10:FF:000028">
    <property type="entry name" value="AcetylCholine Receptor"/>
    <property type="match status" value="1"/>
</dbReference>
<dbReference type="InterPro" id="IPR038050">
    <property type="entry name" value="Neuro_actylchol_rec"/>
</dbReference>
<accession>K1RLH2</accession>
<dbReference type="InterPro" id="IPR050340">
    <property type="entry name" value="Cytosolic_Fe-S_CAF"/>
</dbReference>
<dbReference type="PANTHER" id="PTHR11615">
    <property type="entry name" value="NITRATE, FORMATE, IRON DEHYDROGENASE"/>
    <property type="match status" value="1"/>
</dbReference>
<dbReference type="InterPro" id="IPR009016">
    <property type="entry name" value="Fe_hydrogenase"/>
</dbReference>
<dbReference type="InParanoid" id="K1RLH2"/>
<dbReference type="InterPro" id="IPR006201">
    <property type="entry name" value="Neur_channel"/>
</dbReference>
<dbReference type="Gene3D" id="1.20.58.390">
    <property type="entry name" value="Neurotransmitter-gated ion-channel transmembrane domain"/>
    <property type="match status" value="1"/>
</dbReference>
<feature type="transmembrane region" description="Helical" evidence="6">
    <location>
        <begin position="584"/>
        <end position="606"/>
    </location>
</feature>
<evidence type="ECO:0000256" key="1">
    <source>
        <dbReference type="ARBA" id="ARBA00004141"/>
    </source>
</evidence>
<evidence type="ECO:0000256" key="3">
    <source>
        <dbReference type="ARBA" id="ARBA00022692"/>
    </source>
</evidence>
<keyword evidence="6" id="KW-0813">Transport</keyword>
<comment type="similarity">
    <text evidence="6">Belongs to the ligand-gated ion channel (TC 1.A.9) family.</text>
</comment>
<dbReference type="SUPFAM" id="SSF63712">
    <property type="entry name" value="Nicotinic receptor ligand binding domain-like"/>
    <property type="match status" value="1"/>
</dbReference>
<dbReference type="SUPFAM" id="SSF53920">
    <property type="entry name" value="Fe-only hydrogenase"/>
    <property type="match status" value="1"/>
</dbReference>
<dbReference type="Gene3D" id="2.70.170.10">
    <property type="entry name" value="Neurotransmitter-gated ion-channel ligand-binding domain"/>
    <property type="match status" value="1"/>
</dbReference>
<keyword evidence="6" id="KW-0407">Ion channel</keyword>
<feature type="transmembrane region" description="Helical" evidence="6">
    <location>
        <begin position="469"/>
        <end position="490"/>
    </location>
</feature>
<dbReference type="InterPro" id="IPR036719">
    <property type="entry name" value="Neuro-gated_channel_TM_sf"/>
</dbReference>
<dbReference type="Pfam" id="PF02932">
    <property type="entry name" value="Neur_chan_memb"/>
    <property type="match status" value="1"/>
</dbReference>
<dbReference type="GO" id="GO:0004888">
    <property type="term" value="F:transmembrane signaling receptor activity"/>
    <property type="evidence" value="ECO:0007669"/>
    <property type="project" value="InterPro"/>
</dbReference>
<keyword evidence="3 6" id="KW-0812">Transmembrane</keyword>
<gene>
    <name evidence="10" type="ORF">CGI_10008280</name>
</gene>
<protein>
    <submittedName>
        <fullName evidence="10">Cytosolic Fe-S cluster assembly factor NARFL</fullName>
    </submittedName>
</protein>
<name>K1RLH2_MAGGI</name>
<comment type="subcellular location">
    <subcellularLocation>
        <location evidence="1">Membrane</location>
        <topology evidence="1">Multi-pass membrane protein</topology>
    </subcellularLocation>
</comment>
<evidence type="ECO:0000256" key="2">
    <source>
        <dbReference type="ARBA" id="ARBA00006596"/>
    </source>
</evidence>
<keyword evidence="4 6" id="KW-1133">Transmembrane helix</keyword>
<dbReference type="PROSITE" id="PS00236">
    <property type="entry name" value="NEUROTR_ION_CHANNEL"/>
    <property type="match status" value="1"/>
</dbReference>
<feature type="domain" description="Neurotransmitter-gated ion-channel transmembrane" evidence="9">
    <location>
        <begin position="415"/>
        <end position="555"/>
    </location>
</feature>
<dbReference type="EMBL" id="JH817341">
    <property type="protein sequence ID" value="EKC35171.1"/>
    <property type="molecule type" value="Genomic_DNA"/>
</dbReference>
<dbReference type="InterPro" id="IPR006029">
    <property type="entry name" value="Neurotrans-gated_channel_TM"/>
</dbReference>
<evidence type="ECO:0000259" key="9">
    <source>
        <dbReference type="Pfam" id="PF02932"/>
    </source>
</evidence>
<dbReference type="AlphaFoldDB" id="K1RLH2"/>
<evidence type="ECO:0000313" key="10">
    <source>
        <dbReference type="EMBL" id="EKC35171.1"/>
    </source>
</evidence>
<dbReference type="CDD" id="cd18989">
    <property type="entry name" value="LGIC_ECD_cation"/>
    <property type="match status" value="1"/>
</dbReference>
<dbReference type="CDD" id="cd19051">
    <property type="entry name" value="LGIC_TM_cation"/>
    <property type="match status" value="1"/>
</dbReference>
<dbReference type="PRINTS" id="PR00252">
    <property type="entry name" value="NRIONCHANNEL"/>
</dbReference>